<dbReference type="AlphaFoldDB" id="V2WPI0"/>
<dbReference type="KEGG" id="mrr:Moror_3000"/>
<evidence type="ECO:0000313" key="2">
    <source>
        <dbReference type="EMBL" id="ESK88738.1"/>
    </source>
</evidence>
<comment type="caution">
    <text evidence="2">The sequence shown here is derived from an EMBL/GenBank/DDBJ whole genome shotgun (WGS) entry which is preliminary data.</text>
</comment>
<feature type="compositionally biased region" description="Acidic residues" evidence="1">
    <location>
        <begin position="171"/>
        <end position="180"/>
    </location>
</feature>
<gene>
    <name evidence="2" type="ORF">Moror_3000</name>
</gene>
<dbReference type="EMBL" id="AWSO01000624">
    <property type="protein sequence ID" value="ESK88738.1"/>
    <property type="molecule type" value="Genomic_DNA"/>
</dbReference>
<dbReference type="Proteomes" id="UP000017559">
    <property type="component" value="Unassembled WGS sequence"/>
</dbReference>
<feature type="region of interest" description="Disordered" evidence="1">
    <location>
        <begin position="44"/>
        <end position="185"/>
    </location>
</feature>
<feature type="compositionally biased region" description="Basic and acidic residues" evidence="1">
    <location>
        <begin position="296"/>
        <end position="306"/>
    </location>
</feature>
<accession>V2WPI0</accession>
<sequence length="468" mass="51710">MNNNNTIMNTGFTERATEDSKATATSKAEDLMYLADFFALTGTSSWLQSPTDGDEEKGHDSKDKLVHPPVDRASRNEDSCFSTPPSPEEEDDLNPFLSEPIEDDSLPTPSNPLDEAKATQPVTAPTPSSISNARRAIGSDNDEEDTHPLQRLPSKLKECPFSHLPTNPVWSDDEEEEEEADHPFRLLLSQPEEYPFPYFPNNHAASVRPIWSEEEEEDDLNPFLSEPIEDDSVPTPLDEAKTTQSITAHTPPSLSDARRVPGSDNGEEDTLPRRSETKNCQLSRLPTNPAVGVRPIRRDDKEKEDNLNPLLSKPIENEFFPLPPNPFAKKPKQVADEEEDEYIPPGPKPIEPSSSAESLALPPAPLSNYIAQPNNQTIYLPRDTPVFVNPFPSASNLAPVFFGSLPSWEQDDYILQSMHLPESQSRTAIVKAAENVSPTDVVPPVEAGKGKAPAHIRRTVTVDSVLFG</sequence>
<proteinExistence type="predicted"/>
<keyword evidence="3" id="KW-1185">Reference proteome</keyword>
<feature type="compositionally biased region" description="Basic and acidic residues" evidence="1">
    <location>
        <begin position="56"/>
        <end position="78"/>
    </location>
</feature>
<feature type="compositionally biased region" description="Polar residues" evidence="1">
    <location>
        <begin position="120"/>
        <end position="132"/>
    </location>
</feature>
<protein>
    <submittedName>
        <fullName evidence="2">Uncharacterized protein</fullName>
    </submittedName>
</protein>
<name>V2WPI0_MONRO</name>
<organism evidence="2 3">
    <name type="scientific">Moniliophthora roreri (strain MCA 2997)</name>
    <name type="common">Cocoa frosty pod rot fungus</name>
    <name type="synonym">Crinipellis roreri</name>
    <dbReference type="NCBI Taxonomy" id="1381753"/>
    <lineage>
        <taxon>Eukaryota</taxon>
        <taxon>Fungi</taxon>
        <taxon>Dikarya</taxon>
        <taxon>Basidiomycota</taxon>
        <taxon>Agaricomycotina</taxon>
        <taxon>Agaricomycetes</taxon>
        <taxon>Agaricomycetidae</taxon>
        <taxon>Agaricales</taxon>
        <taxon>Marasmiineae</taxon>
        <taxon>Marasmiaceae</taxon>
        <taxon>Moniliophthora</taxon>
    </lineage>
</organism>
<reference evidence="2 3" key="1">
    <citation type="journal article" date="2014" name="BMC Genomics">
        <title>Genome and secretome analysis of the hemibiotrophic fungal pathogen, Moniliophthora roreri, which causes frosty pod rot disease of cacao: mechanisms of the biotrophic and necrotrophic phases.</title>
        <authorList>
            <person name="Meinhardt L.W."/>
            <person name="Costa G.G.L."/>
            <person name="Thomazella D.P.T."/>
            <person name="Teixeira P.J.P.L."/>
            <person name="Carazzolle M.F."/>
            <person name="Schuster S.C."/>
            <person name="Carlson J.E."/>
            <person name="Guiltinan M.J."/>
            <person name="Mieczkowski P."/>
            <person name="Farmer A."/>
            <person name="Ramaraj T."/>
            <person name="Crozier J."/>
            <person name="Davis R.E."/>
            <person name="Shao J."/>
            <person name="Melnick R.L."/>
            <person name="Pereira G.A.G."/>
            <person name="Bailey B.A."/>
        </authorList>
    </citation>
    <scope>NUCLEOTIDE SEQUENCE [LARGE SCALE GENOMIC DNA]</scope>
    <source>
        <strain evidence="2 3">MCA 2997</strain>
    </source>
</reference>
<dbReference type="OrthoDB" id="10569602at2759"/>
<feature type="compositionally biased region" description="Polar residues" evidence="1">
    <location>
        <begin position="1"/>
        <end position="12"/>
    </location>
</feature>
<feature type="region of interest" description="Disordered" evidence="1">
    <location>
        <begin position="209"/>
        <end position="358"/>
    </location>
</feature>
<feature type="region of interest" description="Disordered" evidence="1">
    <location>
        <begin position="1"/>
        <end position="24"/>
    </location>
</feature>
<evidence type="ECO:0000313" key="3">
    <source>
        <dbReference type="Proteomes" id="UP000017559"/>
    </source>
</evidence>
<evidence type="ECO:0000256" key="1">
    <source>
        <dbReference type="SAM" id="MobiDB-lite"/>
    </source>
</evidence>
<feature type="compositionally biased region" description="Polar residues" evidence="1">
    <location>
        <begin position="242"/>
        <end position="253"/>
    </location>
</feature>
<dbReference type="HOGENOM" id="CLU_584053_0_0_1"/>